<dbReference type="Proteomes" id="UP001177023">
    <property type="component" value="Unassembled WGS sequence"/>
</dbReference>
<evidence type="ECO:0000313" key="1">
    <source>
        <dbReference type="EMBL" id="CAJ0576447.1"/>
    </source>
</evidence>
<gene>
    <name evidence="1" type="ORF">MSPICULIGERA_LOCUS14740</name>
</gene>
<feature type="non-terminal residue" evidence="1">
    <location>
        <position position="209"/>
    </location>
</feature>
<evidence type="ECO:0000313" key="2">
    <source>
        <dbReference type="Proteomes" id="UP001177023"/>
    </source>
</evidence>
<protein>
    <submittedName>
        <fullName evidence="1">Uncharacterized protein</fullName>
    </submittedName>
</protein>
<reference evidence="1" key="1">
    <citation type="submission" date="2023-06" db="EMBL/GenBank/DDBJ databases">
        <authorList>
            <person name="Delattre M."/>
        </authorList>
    </citation>
    <scope>NUCLEOTIDE SEQUENCE</scope>
    <source>
        <strain evidence="1">AF72</strain>
    </source>
</reference>
<sequence length="209" mass="23438">MDPPSQRGAVFLFPDPYKPGGMAVGSGCRPMESGSYQEFLKNPLNHPIYTHLPEPLRHLRAAREYEQPAMQKTPQMLPSNFYPGFFPTYPMQPQLQSPEQLQLFWAHVSHQFQHQFHPYVAQQQAVYQAALQPQPASVSDASIRCATIVIPKTLMLKETSSNTANIEDTDFSAKPSKQELRAALVKIQEASQRLLPPTTLSALFPAPSH</sequence>
<comment type="caution">
    <text evidence="1">The sequence shown here is derived from an EMBL/GenBank/DDBJ whole genome shotgun (WGS) entry which is preliminary data.</text>
</comment>
<keyword evidence="2" id="KW-1185">Reference proteome</keyword>
<dbReference type="AlphaFoldDB" id="A0AA36CZ06"/>
<dbReference type="EMBL" id="CATQJA010002644">
    <property type="protein sequence ID" value="CAJ0576447.1"/>
    <property type="molecule type" value="Genomic_DNA"/>
</dbReference>
<accession>A0AA36CZ06</accession>
<name>A0AA36CZ06_9BILA</name>
<organism evidence="1 2">
    <name type="scientific">Mesorhabditis spiculigera</name>
    <dbReference type="NCBI Taxonomy" id="96644"/>
    <lineage>
        <taxon>Eukaryota</taxon>
        <taxon>Metazoa</taxon>
        <taxon>Ecdysozoa</taxon>
        <taxon>Nematoda</taxon>
        <taxon>Chromadorea</taxon>
        <taxon>Rhabditida</taxon>
        <taxon>Rhabditina</taxon>
        <taxon>Rhabditomorpha</taxon>
        <taxon>Rhabditoidea</taxon>
        <taxon>Rhabditidae</taxon>
        <taxon>Mesorhabditinae</taxon>
        <taxon>Mesorhabditis</taxon>
    </lineage>
</organism>
<proteinExistence type="predicted"/>